<dbReference type="Proteomes" id="UP000563524">
    <property type="component" value="Unassembled WGS sequence"/>
</dbReference>
<comment type="caution">
    <text evidence="5">The sequence shown here is derived from an EMBL/GenBank/DDBJ whole genome shotgun (WGS) entry which is preliminary data.</text>
</comment>
<keyword evidence="6" id="KW-1185">Reference proteome</keyword>
<evidence type="ECO:0000256" key="3">
    <source>
        <dbReference type="ARBA" id="ARBA00023163"/>
    </source>
</evidence>
<protein>
    <submittedName>
        <fullName evidence="5">DNA-binding MarR family transcriptional regulator</fullName>
    </submittedName>
</protein>
<sequence length="157" mass="17170">MTETVQRARESELVLSEFVPFRLSVLSNTVSEGIAAQYRERFGLTIPQWRVIAVLGQSPDLAAKAIAARTAMDKVAVSRAVAGLLEAGRIERRVSPADGRSSRLSLTEAGRAIYDEVAVIARSYEAELLSVLSGKEREVLNRMLDRLAKQASPSGLW</sequence>
<dbReference type="GO" id="GO:0003700">
    <property type="term" value="F:DNA-binding transcription factor activity"/>
    <property type="evidence" value="ECO:0007669"/>
    <property type="project" value="InterPro"/>
</dbReference>
<dbReference type="Gene3D" id="1.10.10.10">
    <property type="entry name" value="Winged helix-like DNA-binding domain superfamily/Winged helix DNA-binding domain"/>
    <property type="match status" value="1"/>
</dbReference>
<evidence type="ECO:0000259" key="4">
    <source>
        <dbReference type="PROSITE" id="PS50995"/>
    </source>
</evidence>
<keyword evidence="2 5" id="KW-0238">DNA-binding</keyword>
<dbReference type="PANTHER" id="PTHR35790">
    <property type="entry name" value="HTH-TYPE TRANSCRIPTIONAL REGULATOR PCHR"/>
    <property type="match status" value="1"/>
</dbReference>
<dbReference type="InterPro" id="IPR000835">
    <property type="entry name" value="HTH_MarR-typ"/>
</dbReference>
<evidence type="ECO:0000313" key="5">
    <source>
        <dbReference type="EMBL" id="MBB4657880.1"/>
    </source>
</evidence>
<dbReference type="Pfam" id="PF12802">
    <property type="entry name" value="MarR_2"/>
    <property type="match status" value="1"/>
</dbReference>
<dbReference type="InterPro" id="IPR052067">
    <property type="entry name" value="Metal_resp_HTH_trans_reg"/>
</dbReference>
<gene>
    <name evidence="5" type="ORF">GGQ59_000380</name>
</gene>
<evidence type="ECO:0000313" key="6">
    <source>
        <dbReference type="Proteomes" id="UP000563524"/>
    </source>
</evidence>
<accession>A0A840I1C6</accession>
<dbReference type="PROSITE" id="PS50995">
    <property type="entry name" value="HTH_MARR_2"/>
    <property type="match status" value="1"/>
</dbReference>
<keyword evidence="1" id="KW-0805">Transcription regulation</keyword>
<dbReference type="EMBL" id="JACHOB010000001">
    <property type="protein sequence ID" value="MBB4657880.1"/>
    <property type="molecule type" value="Genomic_DNA"/>
</dbReference>
<dbReference type="SUPFAM" id="SSF46785">
    <property type="entry name" value="Winged helix' DNA-binding domain"/>
    <property type="match status" value="1"/>
</dbReference>
<keyword evidence="3" id="KW-0804">Transcription</keyword>
<dbReference type="InterPro" id="IPR036388">
    <property type="entry name" value="WH-like_DNA-bd_sf"/>
</dbReference>
<evidence type="ECO:0000256" key="2">
    <source>
        <dbReference type="ARBA" id="ARBA00023125"/>
    </source>
</evidence>
<dbReference type="GO" id="GO:0003677">
    <property type="term" value="F:DNA binding"/>
    <property type="evidence" value="ECO:0007669"/>
    <property type="project" value="UniProtKB-KW"/>
</dbReference>
<dbReference type="PANTHER" id="PTHR35790:SF4">
    <property type="entry name" value="HTH-TYPE TRANSCRIPTIONAL REGULATOR PCHR"/>
    <property type="match status" value="1"/>
</dbReference>
<dbReference type="AlphaFoldDB" id="A0A840I1C6"/>
<dbReference type="SMART" id="SM00347">
    <property type="entry name" value="HTH_MARR"/>
    <property type="match status" value="1"/>
</dbReference>
<feature type="domain" description="HTH marR-type" evidence="4">
    <location>
        <begin position="1"/>
        <end position="149"/>
    </location>
</feature>
<proteinExistence type="predicted"/>
<organism evidence="5 6">
    <name type="scientific">Parvularcula dongshanensis</name>
    <dbReference type="NCBI Taxonomy" id="1173995"/>
    <lineage>
        <taxon>Bacteria</taxon>
        <taxon>Pseudomonadati</taxon>
        <taxon>Pseudomonadota</taxon>
        <taxon>Alphaproteobacteria</taxon>
        <taxon>Parvularculales</taxon>
        <taxon>Parvularculaceae</taxon>
        <taxon>Parvularcula</taxon>
    </lineage>
</organism>
<evidence type="ECO:0000256" key="1">
    <source>
        <dbReference type="ARBA" id="ARBA00023015"/>
    </source>
</evidence>
<dbReference type="InterPro" id="IPR036390">
    <property type="entry name" value="WH_DNA-bd_sf"/>
</dbReference>
<dbReference type="RefSeq" id="WP_183815312.1">
    <property type="nucleotide sequence ID" value="NZ_JACHOB010000001.1"/>
</dbReference>
<dbReference type="PRINTS" id="PR00598">
    <property type="entry name" value="HTHMARR"/>
</dbReference>
<name>A0A840I1C6_9PROT</name>
<reference evidence="5 6" key="1">
    <citation type="submission" date="2020-08" db="EMBL/GenBank/DDBJ databases">
        <title>Genomic Encyclopedia of Type Strains, Phase IV (KMG-IV): sequencing the most valuable type-strain genomes for metagenomic binning, comparative biology and taxonomic classification.</title>
        <authorList>
            <person name="Goeker M."/>
        </authorList>
    </citation>
    <scope>NUCLEOTIDE SEQUENCE [LARGE SCALE GENOMIC DNA]</scope>
    <source>
        <strain evidence="5 6">DSM 102850</strain>
    </source>
</reference>